<proteinExistence type="predicted"/>
<name>A0A1I0D6P4_9GAMM</name>
<dbReference type="AlphaFoldDB" id="A0A1I0D6P4"/>
<evidence type="ECO:0000313" key="1">
    <source>
        <dbReference type="EMBL" id="SET27533.1"/>
    </source>
</evidence>
<dbReference type="InterPro" id="IPR010878">
    <property type="entry name" value="Gp111"/>
</dbReference>
<dbReference type="STRING" id="1123402.SAMN02583745_01858"/>
<reference evidence="2" key="1">
    <citation type="submission" date="2016-10" db="EMBL/GenBank/DDBJ databases">
        <authorList>
            <person name="Varghese N."/>
            <person name="Submissions S."/>
        </authorList>
    </citation>
    <scope>NUCLEOTIDE SEQUENCE [LARGE SCALE GENOMIC DNA]</scope>
    <source>
        <strain evidence="2">DSM 18579</strain>
    </source>
</reference>
<protein>
    <submittedName>
        <fullName evidence="1">Bacteriophage Gp111 protein</fullName>
    </submittedName>
</protein>
<dbReference type="OrthoDB" id="2971804at2"/>
<accession>A0A1I0D6P4</accession>
<evidence type="ECO:0000313" key="2">
    <source>
        <dbReference type="Proteomes" id="UP000242642"/>
    </source>
</evidence>
<gene>
    <name evidence="1" type="ORF">SAMN02583745_01858</name>
</gene>
<dbReference type="RefSeq" id="WP_093320085.1">
    <property type="nucleotide sequence ID" value="NZ_FOHV01000014.1"/>
</dbReference>
<dbReference type="EMBL" id="FOHV01000014">
    <property type="protein sequence ID" value="SET27533.1"/>
    <property type="molecule type" value="Genomic_DNA"/>
</dbReference>
<sequence>MNVMTKAWEISRNAVAKFGGKASDYFRSALKMAWGIIRGVTMSTEQKLLDLGLESWKGKRIYIKDDFFEVVFGLKLDRYKSGQIKKAYLNGEEISNNQAWKLSQREYIYFDIEKNVFVGTEMKPII</sequence>
<dbReference type="Pfam" id="PF07410">
    <property type="entry name" value="Phage_Gp111"/>
    <property type="match status" value="1"/>
</dbReference>
<dbReference type="Proteomes" id="UP000242642">
    <property type="component" value="Unassembled WGS sequence"/>
</dbReference>
<organism evidence="1 2">
    <name type="scientific">Thorsellia anophelis DSM 18579</name>
    <dbReference type="NCBI Taxonomy" id="1123402"/>
    <lineage>
        <taxon>Bacteria</taxon>
        <taxon>Pseudomonadati</taxon>
        <taxon>Pseudomonadota</taxon>
        <taxon>Gammaproteobacteria</taxon>
        <taxon>Enterobacterales</taxon>
        <taxon>Thorselliaceae</taxon>
        <taxon>Thorsellia</taxon>
    </lineage>
</organism>
<keyword evidence="2" id="KW-1185">Reference proteome</keyword>